<keyword evidence="1" id="KW-0732">Signal</keyword>
<reference evidence="2" key="1">
    <citation type="journal article" date="2020" name="Fungal Divers.">
        <title>Resolving the Mortierellaceae phylogeny through synthesis of multi-gene phylogenetics and phylogenomics.</title>
        <authorList>
            <person name="Vandepol N."/>
            <person name="Liber J."/>
            <person name="Desiro A."/>
            <person name="Na H."/>
            <person name="Kennedy M."/>
            <person name="Barry K."/>
            <person name="Grigoriev I.V."/>
            <person name="Miller A.N."/>
            <person name="O'Donnell K."/>
            <person name="Stajich J.E."/>
            <person name="Bonito G."/>
        </authorList>
    </citation>
    <scope>NUCLEOTIDE SEQUENCE</scope>
    <source>
        <strain evidence="2">MES-2147</strain>
    </source>
</reference>
<gene>
    <name evidence="2" type="ORF">BGZ65_002120</name>
</gene>
<evidence type="ECO:0000313" key="2">
    <source>
        <dbReference type="EMBL" id="KAF9987741.1"/>
    </source>
</evidence>
<evidence type="ECO:0000313" key="3">
    <source>
        <dbReference type="Proteomes" id="UP000749646"/>
    </source>
</evidence>
<dbReference type="EMBL" id="JAAAHW010003159">
    <property type="protein sequence ID" value="KAF9987741.1"/>
    <property type="molecule type" value="Genomic_DNA"/>
</dbReference>
<dbReference type="Proteomes" id="UP000749646">
    <property type="component" value="Unassembled WGS sequence"/>
</dbReference>
<feature type="chain" id="PRO_5040515808" evidence="1">
    <location>
        <begin position="20"/>
        <end position="69"/>
    </location>
</feature>
<protein>
    <submittedName>
        <fullName evidence="2">Uncharacterized protein</fullName>
    </submittedName>
</protein>
<sequence length="69" mass="7208">MKTQTTLVFAMLAIAGVLASPIAPETDNMPLALGNPVIRLPVMEEPAKAFGKNRQAPEAHSPSIAGLVL</sequence>
<dbReference type="AlphaFoldDB" id="A0A9P6SPT5"/>
<accession>A0A9P6SPT5</accession>
<evidence type="ECO:0000256" key="1">
    <source>
        <dbReference type="SAM" id="SignalP"/>
    </source>
</evidence>
<feature type="signal peptide" evidence="1">
    <location>
        <begin position="1"/>
        <end position="19"/>
    </location>
</feature>
<name>A0A9P6SPT5_9FUNG</name>
<organism evidence="2 3">
    <name type="scientific">Modicella reniformis</name>
    <dbReference type="NCBI Taxonomy" id="1440133"/>
    <lineage>
        <taxon>Eukaryota</taxon>
        <taxon>Fungi</taxon>
        <taxon>Fungi incertae sedis</taxon>
        <taxon>Mucoromycota</taxon>
        <taxon>Mortierellomycotina</taxon>
        <taxon>Mortierellomycetes</taxon>
        <taxon>Mortierellales</taxon>
        <taxon>Mortierellaceae</taxon>
        <taxon>Modicella</taxon>
    </lineage>
</organism>
<keyword evidence="3" id="KW-1185">Reference proteome</keyword>
<comment type="caution">
    <text evidence="2">The sequence shown here is derived from an EMBL/GenBank/DDBJ whole genome shotgun (WGS) entry which is preliminary data.</text>
</comment>
<proteinExistence type="predicted"/>